<dbReference type="Pfam" id="PF23544">
    <property type="entry name" value="AtuA_ferredoxin"/>
    <property type="match status" value="1"/>
</dbReference>
<gene>
    <name evidence="3" type="ORF">IEC338SC_3737</name>
</gene>
<feature type="domain" description="AtuA-like ferredoxin-fold" evidence="2">
    <location>
        <begin position="491"/>
        <end position="593"/>
    </location>
</feature>
<accession>A0AB33BQZ4</accession>
<evidence type="ECO:0000313" key="3">
    <source>
        <dbReference type="EMBL" id="AMX20827.1"/>
    </source>
</evidence>
<name>A0AB33BQZ4_ACIPI</name>
<dbReference type="InterPro" id="IPR010839">
    <property type="entry name" value="AtuA_N"/>
</dbReference>
<sequence>MANNQQDDHRVVKIGCASGFWGDTNTAAFQLVHLTDINYLVFDYLSEITMSIMAKAKMVEPKHGYALDFVSRVMAPLLKKIAEKKIKVISNAGGVNPLACRDALQKIIKEYGLDLKVAVVLGDDLLPKHEQLKSQNIQEMFSGEALPEQVASSNAYLGAVAIRDALDLGADIVITGRVVDSAVVLAPLLHEYQWPLDDYDKLAQGSLAGHVIECGAQCTGGNFTDWQLVQGFDNMGFPVVEVSEDGSFVVTKPQGTGGLVSTATVAEQIVYEIGNPQAYLLPDVIADFSHVHLEQVGEHRVRVTGAKGQAPTTQYKVSATYPDGYRVLVSFLIAGREAPQKAQVIADAILNKCERVLAMRSVPPFSEKSVEILGIESTYGGHAQALDSREVVVKIAVKHMFKEACMFFASEIAQASTGMAPALAGIVGGRPKASPVIKLFSFLIDKNQVSVEIDFEGKRYPVEIPQGVSTEQLPTLKAGENAIYQGDEIEVPLIEIAHARSGDKGNHSNIGVIARKADYLPWIRAALTEEAVASYMQHVLDAEKGRVIRYELPGLNALNFMLENALGGGGVASLRIDPQGKAFAQQLLDMPVKVPAHLLEK</sequence>
<evidence type="ECO:0000259" key="1">
    <source>
        <dbReference type="Pfam" id="PF07287"/>
    </source>
</evidence>
<dbReference type="AlphaFoldDB" id="A0AB33BQZ4"/>
<dbReference type="PANTHER" id="PTHR47708">
    <property type="match status" value="1"/>
</dbReference>
<organism evidence="3 4">
    <name type="scientific">Acinetobacter pittii</name>
    <name type="common">Acinetobacter genomosp. 3</name>
    <dbReference type="NCBI Taxonomy" id="48296"/>
    <lineage>
        <taxon>Bacteria</taxon>
        <taxon>Pseudomonadati</taxon>
        <taxon>Pseudomonadota</taxon>
        <taxon>Gammaproteobacteria</taxon>
        <taxon>Moraxellales</taxon>
        <taxon>Moraxellaceae</taxon>
        <taxon>Acinetobacter</taxon>
        <taxon>Acinetobacter calcoaceticus/baumannii complex</taxon>
    </lineage>
</organism>
<protein>
    <recommendedName>
        <fullName evidence="5">Terpene utilization protein AtuA</fullName>
    </recommendedName>
</protein>
<dbReference type="RefSeq" id="WP_063099630.1">
    <property type="nucleotide sequence ID" value="NZ_CP015145.1"/>
</dbReference>
<dbReference type="Pfam" id="PF07287">
    <property type="entry name" value="AtuA"/>
    <property type="match status" value="1"/>
</dbReference>
<reference evidence="3 4" key="1">
    <citation type="submission" date="2016-04" db="EMBL/GenBank/DDBJ databases">
        <title>Complete genome sequencing of OXA-72 bearing Acinetobacter pittii strain IEC338SC.</title>
        <authorList>
            <person name="Brasiliense D.M."/>
            <person name="Lima K.V."/>
            <person name="Souza C.O."/>
            <person name="Dutra L.G."/>
            <person name="Mamizuka E.M."/>
            <person name="Perez-Chaparro P.J."/>
            <person name="McCulloch J.A."/>
        </authorList>
    </citation>
    <scope>NUCLEOTIDE SEQUENCE [LARGE SCALE GENOMIC DNA]</scope>
    <source>
        <strain evidence="3 4">IEC338SC</strain>
    </source>
</reference>
<dbReference type="PANTHER" id="PTHR47708:SF2">
    <property type="entry name" value="SI:CH73-132F6.5"/>
    <property type="match status" value="1"/>
</dbReference>
<feature type="domain" description="Acyclic terpene utilisation N-terminal" evidence="1">
    <location>
        <begin position="12"/>
        <end position="453"/>
    </location>
</feature>
<dbReference type="Proteomes" id="UP000076152">
    <property type="component" value="Chromosome"/>
</dbReference>
<proteinExistence type="predicted"/>
<dbReference type="InterPro" id="IPR056362">
    <property type="entry name" value="AtuA-like_ferredoxin_dom"/>
</dbReference>
<evidence type="ECO:0000259" key="2">
    <source>
        <dbReference type="Pfam" id="PF23544"/>
    </source>
</evidence>
<evidence type="ECO:0000313" key="4">
    <source>
        <dbReference type="Proteomes" id="UP000076152"/>
    </source>
</evidence>
<dbReference type="EMBL" id="CP015145">
    <property type="protein sequence ID" value="AMX20827.1"/>
    <property type="molecule type" value="Genomic_DNA"/>
</dbReference>
<evidence type="ECO:0008006" key="5">
    <source>
        <dbReference type="Google" id="ProtNLM"/>
    </source>
</evidence>